<accession>A0A1Z1M438</accession>
<dbReference type="AlphaFoldDB" id="A0A1Z1M438"/>
<feature type="transmembrane region" description="Helical" evidence="1">
    <location>
        <begin position="42"/>
        <end position="64"/>
    </location>
</feature>
<name>A0A1Z1M438_9FLOR</name>
<evidence type="ECO:0000313" key="2">
    <source>
        <dbReference type="EMBL" id="ARW60534.1"/>
    </source>
</evidence>
<dbReference type="PANTHER" id="PTHR31272:SF9">
    <property type="entry name" value="BLL1027 PROTEIN"/>
    <property type="match status" value="1"/>
</dbReference>
<feature type="transmembrane region" description="Helical" evidence="1">
    <location>
        <begin position="153"/>
        <end position="178"/>
    </location>
</feature>
<keyword evidence="1" id="KW-0472">Membrane</keyword>
<organism evidence="2">
    <name type="scientific">Polysiphonia sp</name>
    <dbReference type="NCBI Taxonomy" id="1967842"/>
    <lineage>
        <taxon>Eukaryota</taxon>
        <taxon>Rhodophyta</taxon>
        <taxon>Florideophyceae</taxon>
        <taxon>Rhodymeniophycidae</taxon>
        <taxon>Ceramiales</taxon>
        <taxon>Rhodomelaceae</taxon>
        <taxon>Polysiphonioideae</taxon>
        <taxon>Polysiphonia</taxon>
    </lineage>
</organism>
<keyword evidence="1" id="KW-1133">Transmembrane helix</keyword>
<reference evidence="2" key="1">
    <citation type="journal article" date="2017" name="J. Phycol.">
        <title>Analysis of chloroplast genomes and a supermatrix inform reclassification of the Rhodomelaceae (Rhodophyta).</title>
        <authorList>
            <person name="Diaz-Tapia P."/>
            <person name="Maggs C.A."/>
            <person name="West J.A."/>
            <person name="Verbruggen H."/>
        </authorList>
    </citation>
    <scope>NUCLEOTIDE SEQUENCE</scope>
    <source>
        <strain evidence="2">JH1432</strain>
    </source>
</reference>
<keyword evidence="2" id="KW-0934">Plastid</keyword>
<proteinExistence type="predicted"/>
<dbReference type="PANTHER" id="PTHR31272">
    <property type="entry name" value="CYTOCHROME C-TYPE BIOGENESIS PROTEIN HI_1454-RELATED"/>
    <property type="match status" value="1"/>
</dbReference>
<sequence>MIIILSLYDLFDTYYIAIYRIQQYLSSYFFGLSTSQSIFTSIFLFFLGFITLFTPCFISLLPLALSYVNSKSNYNFNILLFVIGLLTSFAFFIISTNLVSLSFFVYKLPIFSYCILLLVALDLMKILPFFYISSYLNYYIPVFSYNNTVLQSYFLGLIIGFSSLPCNTSILLIVMFLVKNISNKFFSFLYLSIYLSGSILPLLFILKVKLNYSKFSSLLFFWKLIFPMSGSFIFIYSCISLLKIIFI</sequence>
<evidence type="ECO:0000256" key="1">
    <source>
        <dbReference type="SAM" id="Phobius"/>
    </source>
</evidence>
<keyword evidence="1" id="KW-0812">Transmembrane</keyword>
<dbReference type="InterPro" id="IPR051790">
    <property type="entry name" value="Cytochrome_c-biogenesis_DsbD"/>
</dbReference>
<feature type="transmembrane region" description="Helical" evidence="1">
    <location>
        <begin position="76"/>
        <end position="98"/>
    </location>
</feature>
<feature type="transmembrane region" description="Helical" evidence="1">
    <location>
        <begin position="110"/>
        <end position="133"/>
    </location>
</feature>
<protein>
    <submittedName>
        <fullName evidence="2">Thiol:disulfide interchange protein</fullName>
    </submittedName>
</protein>
<feature type="transmembrane region" description="Helical" evidence="1">
    <location>
        <begin position="185"/>
        <end position="204"/>
    </location>
</feature>
<feature type="transmembrane region" description="Helical" evidence="1">
    <location>
        <begin position="224"/>
        <end position="246"/>
    </location>
</feature>
<dbReference type="EMBL" id="MF101414">
    <property type="protein sequence ID" value="ARW60534.1"/>
    <property type="molecule type" value="Genomic_DNA"/>
</dbReference>
<gene>
    <name evidence="2" type="primary">dsbD</name>
</gene>
<keyword evidence="2" id="KW-0150">Chloroplast</keyword>
<geneLocation type="chloroplast" evidence="2"/>